<name>G5ABH2_PHYSP</name>
<accession>G5ABH2</accession>
<dbReference type="Proteomes" id="UP000002640">
    <property type="component" value="Unassembled WGS sequence"/>
</dbReference>
<evidence type="ECO:0000313" key="3">
    <source>
        <dbReference type="EMBL" id="EGZ06697.1"/>
    </source>
</evidence>
<feature type="compositionally biased region" description="Low complexity" evidence="1">
    <location>
        <begin position="88"/>
        <end position="107"/>
    </location>
</feature>
<feature type="chain" id="PRO_5003473180" evidence="2">
    <location>
        <begin position="25"/>
        <end position="113"/>
    </location>
</feature>
<evidence type="ECO:0000313" key="4">
    <source>
        <dbReference type="Proteomes" id="UP000002640"/>
    </source>
</evidence>
<dbReference type="STRING" id="1094619.G5ABH2"/>
<protein>
    <submittedName>
        <fullName evidence="3">Uncharacterized protein</fullName>
    </submittedName>
</protein>
<sequence>MFSNSKIFTVCVVAAVAISSGVSAEKEVAETFFSGPEGVGVGIPGVATVGVGGTGAYGPGVVSPGVGVGVPGVVGVGAPTTVVNNGYPAQPSNGGATASATATANANRKLRSE</sequence>
<feature type="region of interest" description="Disordered" evidence="1">
    <location>
        <begin position="88"/>
        <end position="113"/>
    </location>
</feature>
<gene>
    <name evidence="3" type="ORF">PHYSODRAFT_340913</name>
</gene>
<dbReference type="KEGG" id="psoj:PHYSODRAFT_340913"/>
<evidence type="ECO:0000256" key="2">
    <source>
        <dbReference type="SAM" id="SignalP"/>
    </source>
</evidence>
<dbReference type="EMBL" id="JH159163">
    <property type="protein sequence ID" value="EGZ06697.1"/>
    <property type="molecule type" value="Genomic_DNA"/>
</dbReference>
<feature type="signal peptide" evidence="2">
    <location>
        <begin position="1"/>
        <end position="24"/>
    </location>
</feature>
<proteinExistence type="predicted"/>
<organism evidence="3 4">
    <name type="scientific">Phytophthora sojae (strain P6497)</name>
    <name type="common">Soybean stem and root rot agent</name>
    <name type="synonym">Phytophthora megasperma f. sp. glycines</name>
    <dbReference type="NCBI Taxonomy" id="1094619"/>
    <lineage>
        <taxon>Eukaryota</taxon>
        <taxon>Sar</taxon>
        <taxon>Stramenopiles</taxon>
        <taxon>Oomycota</taxon>
        <taxon>Peronosporomycetes</taxon>
        <taxon>Peronosporales</taxon>
        <taxon>Peronosporaceae</taxon>
        <taxon>Phytophthora</taxon>
    </lineage>
</organism>
<keyword evidence="4" id="KW-1185">Reference proteome</keyword>
<dbReference type="GeneID" id="20648000"/>
<dbReference type="InParanoid" id="G5ABH2"/>
<dbReference type="RefSeq" id="XP_009537461.1">
    <property type="nucleotide sequence ID" value="XM_009539166.1"/>
</dbReference>
<evidence type="ECO:0000256" key="1">
    <source>
        <dbReference type="SAM" id="MobiDB-lite"/>
    </source>
</evidence>
<dbReference type="OMA" id="AWVWVLP"/>
<keyword evidence="2" id="KW-0732">Signal</keyword>
<reference evidence="3 4" key="1">
    <citation type="journal article" date="2006" name="Science">
        <title>Phytophthora genome sequences uncover evolutionary origins and mechanisms of pathogenesis.</title>
        <authorList>
            <person name="Tyler B.M."/>
            <person name="Tripathy S."/>
            <person name="Zhang X."/>
            <person name="Dehal P."/>
            <person name="Jiang R.H."/>
            <person name="Aerts A."/>
            <person name="Arredondo F.D."/>
            <person name="Baxter L."/>
            <person name="Bensasson D."/>
            <person name="Beynon J.L."/>
            <person name="Chapman J."/>
            <person name="Damasceno C.M."/>
            <person name="Dorrance A.E."/>
            <person name="Dou D."/>
            <person name="Dickerman A.W."/>
            <person name="Dubchak I.L."/>
            <person name="Garbelotto M."/>
            <person name="Gijzen M."/>
            <person name="Gordon S.G."/>
            <person name="Govers F."/>
            <person name="Grunwald N.J."/>
            <person name="Huang W."/>
            <person name="Ivors K.L."/>
            <person name="Jones R.W."/>
            <person name="Kamoun S."/>
            <person name="Krampis K."/>
            <person name="Lamour K.H."/>
            <person name="Lee M.K."/>
            <person name="McDonald W.H."/>
            <person name="Medina M."/>
            <person name="Meijer H.J."/>
            <person name="Nordberg E.K."/>
            <person name="Maclean D.J."/>
            <person name="Ospina-Giraldo M.D."/>
            <person name="Morris P.F."/>
            <person name="Phuntumart V."/>
            <person name="Putnam N.H."/>
            <person name="Rash S."/>
            <person name="Rose J.K."/>
            <person name="Sakihama Y."/>
            <person name="Salamov A.A."/>
            <person name="Savidor A."/>
            <person name="Scheuring C.F."/>
            <person name="Smith B.M."/>
            <person name="Sobral B.W."/>
            <person name="Terry A."/>
            <person name="Torto-Alalibo T.A."/>
            <person name="Win J."/>
            <person name="Xu Z."/>
            <person name="Zhang H."/>
            <person name="Grigoriev I.V."/>
            <person name="Rokhsar D.S."/>
            <person name="Boore J.L."/>
        </authorList>
    </citation>
    <scope>NUCLEOTIDE SEQUENCE [LARGE SCALE GENOMIC DNA]</scope>
    <source>
        <strain evidence="3 4">P6497</strain>
    </source>
</reference>
<dbReference type="AlphaFoldDB" id="G5ABH2"/>